<evidence type="ECO:0000256" key="1">
    <source>
        <dbReference type="SAM" id="MobiDB-lite"/>
    </source>
</evidence>
<dbReference type="GO" id="GO:0000492">
    <property type="term" value="P:box C/D snoRNP assembly"/>
    <property type="evidence" value="ECO:0007669"/>
    <property type="project" value="InterPro"/>
</dbReference>
<dbReference type="STRING" id="341663.Q0D0X1"/>
<dbReference type="PANTHER" id="PTHR38489">
    <property type="entry name" value="HISTONE CHAPERONE DOMAIN-CONTAINING PROTEIN"/>
    <property type="match status" value="1"/>
</dbReference>
<dbReference type="OMA" id="QKPRIHR"/>
<dbReference type="Pfam" id="PF15370">
    <property type="entry name" value="NOPCHAP1"/>
    <property type="match status" value="1"/>
</dbReference>
<dbReference type="Proteomes" id="UP000007963">
    <property type="component" value="Unassembled WGS sequence"/>
</dbReference>
<feature type="region of interest" description="Disordered" evidence="1">
    <location>
        <begin position="176"/>
        <end position="236"/>
    </location>
</feature>
<dbReference type="InterPro" id="IPR027921">
    <property type="entry name" value="NOPCHAP1"/>
</dbReference>
<feature type="region of interest" description="Disordered" evidence="1">
    <location>
        <begin position="1"/>
        <end position="121"/>
    </location>
</feature>
<name>Q0D0X1_ASPTN</name>
<dbReference type="eggNOG" id="ENOG502SBR7">
    <property type="taxonomic scope" value="Eukaryota"/>
</dbReference>
<dbReference type="RefSeq" id="XP_001210499.1">
    <property type="nucleotide sequence ID" value="XM_001210499.1"/>
</dbReference>
<feature type="compositionally biased region" description="Acidic residues" evidence="1">
    <location>
        <begin position="73"/>
        <end position="87"/>
    </location>
</feature>
<proteinExistence type="predicted"/>
<feature type="compositionally biased region" description="Polar residues" evidence="1">
    <location>
        <begin position="198"/>
        <end position="212"/>
    </location>
</feature>
<dbReference type="AlphaFoldDB" id="Q0D0X1"/>
<dbReference type="HOGENOM" id="CLU_092848_1_0_1"/>
<dbReference type="VEuPathDB" id="FungiDB:ATEG_00413"/>
<dbReference type="PANTHER" id="PTHR38489:SF1">
    <property type="entry name" value="HISTONE CHAPERONE DOMAIN-CONTAINING PROTEIN"/>
    <property type="match status" value="1"/>
</dbReference>
<protein>
    <submittedName>
        <fullName evidence="2">Uncharacterized protein</fullName>
    </submittedName>
</protein>
<reference evidence="3" key="1">
    <citation type="submission" date="2005-09" db="EMBL/GenBank/DDBJ databases">
        <title>Annotation of the Aspergillus terreus NIH2624 genome.</title>
        <authorList>
            <person name="Birren B.W."/>
            <person name="Lander E.S."/>
            <person name="Galagan J.E."/>
            <person name="Nusbaum C."/>
            <person name="Devon K."/>
            <person name="Henn M."/>
            <person name="Ma L.-J."/>
            <person name="Jaffe D.B."/>
            <person name="Butler J."/>
            <person name="Alvarez P."/>
            <person name="Gnerre S."/>
            <person name="Grabherr M."/>
            <person name="Kleber M."/>
            <person name="Mauceli E.W."/>
            <person name="Brockman W."/>
            <person name="Rounsley S."/>
            <person name="Young S.K."/>
            <person name="LaButti K."/>
            <person name="Pushparaj V."/>
            <person name="DeCaprio D."/>
            <person name="Crawford M."/>
            <person name="Koehrsen M."/>
            <person name="Engels R."/>
            <person name="Montgomery P."/>
            <person name="Pearson M."/>
            <person name="Howarth C."/>
            <person name="Larson L."/>
            <person name="Luoma S."/>
            <person name="White J."/>
            <person name="Alvarado L."/>
            <person name="Kodira C.D."/>
            <person name="Zeng Q."/>
            <person name="Oleary S."/>
            <person name="Yandava C."/>
            <person name="Denning D.W."/>
            <person name="Nierman W.C."/>
            <person name="Milne T."/>
            <person name="Madden K."/>
        </authorList>
    </citation>
    <scope>NUCLEOTIDE SEQUENCE [LARGE SCALE GENOMIC DNA]</scope>
    <source>
        <strain evidence="3">NIH 2624 / FGSC A1156</strain>
    </source>
</reference>
<sequence>MADAHRKRPQPDDPQPSTTSRPNMTTSLSHRSRPCPGQQSDRNEFSHPSADAVAAGNTSDDDDDFTSSSGSDSSDEESDDDGEEGQSGDEHDQVKSDDGRDQALPRIPARQKPRIQHVERDGNLLARISAFLPQMKNANDELQREIEAGRAKEIRLDEVDDQNEGQYIEMNLGLGVLEEKRQGDDSSDNASDEDHAKNTSAETNADSRTDSNVLGKLMGQEDASSSNKPTIEEMKE</sequence>
<dbReference type="EMBL" id="CH476594">
    <property type="protein sequence ID" value="EAU39059.1"/>
    <property type="molecule type" value="Genomic_DNA"/>
</dbReference>
<evidence type="ECO:0000313" key="3">
    <source>
        <dbReference type="Proteomes" id="UP000007963"/>
    </source>
</evidence>
<dbReference type="OrthoDB" id="1112980at2759"/>
<dbReference type="GeneID" id="4355167"/>
<gene>
    <name evidence="2" type="ORF">ATEG_00413</name>
</gene>
<organism evidence="2 3">
    <name type="scientific">Aspergillus terreus (strain NIH 2624 / FGSC A1156)</name>
    <dbReference type="NCBI Taxonomy" id="341663"/>
    <lineage>
        <taxon>Eukaryota</taxon>
        <taxon>Fungi</taxon>
        <taxon>Dikarya</taxon>
        <taxon>Ascomycota</taxon>
        <taxon>Pezizomycotina</taxon>
        <taxon>Eurotiomycetes</taxon>
        <taxon>Eurotiomycetidae</taxon>
        <taxon>Eurotiales</taxon>
        <taxon>Aspergillaceae</taxon>
        <taxon>Aspergillus</taxon>
        <taxon>Aspergillus subgen. Circumdati</taxon>
    </lineage>
</organism>
<accession>Q0D0X1</accession>
<feature type="compositionally biased region" description="Polar residues" evidence="1">
    <location>
        <begin position="15"/>
        <end position="29"/>
    </location>
</feature>
<evidence type="ECO:0000313" key="2">
    <source>
        <dbReference type="EMBL" id="EAU39059.1"/>
    </source>
</evidence>
<feature type="compositionally biased region" description="Basic and acidic residues" evidence="1">
    <location>
        <begin position="88"/>
        <end position="103"/>
    </location>
</feature>